<reference evidence="2 3" key="1">
    <citation type="submission" date="2024-05" db="EMBL/GenBank/DDBJ databases">
        <title>Genome sequencing and assembly of Indian major carp, Cirrhinus mrigala (Hamilton, 1822).</title>
        <authorList>
            <person name="Mohindra V."/>
            <person name="Chowdhury L.M."/>
            <person name="Lal K."/>
            <person name="Jena J.K."/>
        </authorList>
    </citation>
    <scope>NUCLEOTIDE SEQUENCE [LARGE SCALE GENOMIC DNA]</scope>
    <source>
        <strain evidence="2">CM1030</strain>
        <tissue evidence="2">Blood</tissue>
    </source>
</reference>
<evidence type="ECO:0000313" key="3">
    <source>
        <dbReference type="Proteomes" id="UP001529510"/>
    </source>
</evidence>
<feature type="compositionally biased region" description="Polar residues" evidence="1">
    <location>
        <begin position="137"/>
        <end position="150"/>
    </location>
</feature>
<dbReference type="EMBL" id="JAMKFB020000009">
    <property type="protein sequence ID" value="KAL0184424.1"/>
    <property type="molecule type" value="Genomic_DNA"/>
</dbReference>
<proteinExistence type="predicted"/>
<dbReference type="Proteomes" id="UP001529510">
    <property type="component" value="Unassembled WGS sequence"/>
</dbReference>
<evidence type="ECO:0008006" key="4">
    <source>
        <dbReference type="Google" id="ProtNLM"/>
    </source>
</evidence>
<dbReference type="AlphaFoldDB" id="A0ABD0QE70"/>
<feature type="non-terminal residue" evidence="2">
    <location>
        <position position="150"/>
    </location>
</feature>
<organism evidence="2 3">
    <name type="scientific">Cirrhinus mrigala</name>
    <name type="common">Mrigala</name>
    <dbReference type="NCBI Taxonomy" id="683832"/>
    <lineage>
        <taxon>Eukaryota</taxon>
        <taxon>Metazoa</taxon>
        <taxon>Chordata</taxon>
        <taxon>Craniata</taxon>
        <taxon>Vertebrata</taxon>
        <taxon>Euteleostomi</taxon>
        <taxon>Actinopterygii</taxon>
        <taxon>Neopterygii</taxon>
        <taxon>Teleostei</taxon>
        <taxon>Ostariophysi</taxon>
        <taxon>Cypriniformes</taxon>
        <taxon>Cyprinidae</taxon>
        <taxon>Labeoninae</taxon>
        <taxon>Labeonini</taxon>
        <taxon>Cirrhinus</taxon>
    </lineage>
</organism>
<gene>
    <name evidence="2" type="ORF">M9458_020120</name>
</gene>
<evidence type="ECO:0000313" key="2">
    <source>
        <dbReference type="EMBL" id="KAL0184424.1"/>
    </source>
</evidence>
<accession>A0ABD0QE70</accession>
<protein>
    <recommendedName>
        <fullName evidence="4">ZAD domain-containing protein</fullName>
    </recommendedName>
</protein>
<keyword evidence="3" id="KW-1185">Reference proteome</keyword>
<evidence type="ECO:0000256" key="1">
    <source>
        <dbReference type="SAM" id="MobiDB-lite"/>
    </source>
</evidence>
<comment type="caution">
    <text evidence="2">The sequence shown here is derived from an EMBL/GenBank/DDBJ whole genome shotgun (WGS) entry which is preliminary data.</text>
</comment>
<sequence>MAQESSQNVVQTKPKKVGNDCLLCGREFYPSKCNKHRLFHGRKSENKADYAVVLEELVGKLHDTTLAVCGICRTLLLRYDRVSKDAERIKWIIKDTWRKMREKRCAESMPSLEVKRRREVVDTAANNNDDDDDKNTVSTSLQSTDSAAAK</sequence>
<name>A0ABD0QE70_CIRMR</name>
<feature type="region of interest" description="Disordered" evidence="1">
    <location>
        <begin position="117"/>
        <end position="150"/>
    </location>
</feature>